<evidence type="ECO:0000313" key="11">
    <source>
        <dbReference type="Proteomes" id="UP000185271"/>
    </source>
</evidence>
<evidence type="ECO:0000313" key="4">
    <source>
        <dbReference type="EMBL" id="ADJ39896.1"/>
    </source>
</evidence>
<organismHost>
    <name type="scientific">Escherichia coli</name>
    <dbReference type="NCBI Taxonomy" id="562"/>
</organismHost>
<evidence type="ECO:0000313" key="7">
    <source>
        <dbReference type="EMBL" id="AHY83927.1"/>
    </source>
</evidence>
<evidence type="ECO:0000313" key="8">
    <source>
        <dbReference type="Proteomes" id="UP000001092"/>
    </source>
</evidence>
<dbReference type="InterPro" id="IPR000305">
    <property type="entry name" value="GIY-YIG_endonuc"/>
</dbReference>
<dbReference type="EMBL" id="HM137666">
    <property type="protein sequence ID" value="ADJ39896.1"/>
    <property type="molecule type" value="Genomic_DNA"/>
</dbReference>
<evidence type="ECO:0000313" key="10">
    <source>
        <dbReference type="Proteomes" id="UP000185270"/>
    </source>
</evidence>
<accession>D9IEL0</accession>
<reference evidence="4 8" key="1">
    <citation type="journal article" date="2010" name="Virol. J.">
        <title>Genomes of the T4-related bacteriophages as windows on microbial genome evolution.</title>
        <authorList>
            <person name="Petrov V.M."/>
            <person name="Ratnayaka S."/>
            <person name="Nolan J.M."/>
            <person name="Miller E.S."/>
            <person name="Karam J.D."/>
        </authorList>
    </citation>
    <scope>NUCLEOTIDE SEQUENCE [LARGE SCALE GENOMIC DNA]</scope>
    <source>
        <strain evidence="8">T4T</strain>
    </source>
</reference>
<keyword evidence="5" id="KW-0255">Endonuclease</keyword>
<evidence type="ECO:0000313" key="6">
    <source>
        <dbReference type="EMBL" id="AHY83736.1"/>
    </source>
</evidence>
<dbReference type="SMART" id="SM00465">
    <property type="entry name" value="GIYc"/>
    <property type="match status" value="1"/>
</dbReference>
<dbReference type="EMBL" id="KJ477686">
    <property type="protein sequence ID" value="AHY83927.1"/>
    <property type="molecule type" value="Genomic_DNA"/>
</dbReference>
<dbReference type="InterPro" id="IPR035901">
    <property type="entry name" value="GIY-YIG_endonuc_sf"/>
</dbReference>
<dbReference type="Gene3D" id="3.40.1440.10">
    <property type="entry name" value="GIY-YIG endonuclease"/>
    <property type="match status" value="1"/>
</dbReference>
<evidence type="ECO:0000313" key="5">
    <source>
        <dbReference type="EMBL" id="AHY83541.1"/>
    </source>
</evidence>
<dbReference type="EMBL" id="KJ477685">
    <property type="protein sequence ID" value="AHY83736.1"/>
    <property type="molecule type" value="Genomic_DNA"/>
</dbReference>
<feature type="domain" description="GIY-YIG" evidence="3">
    <location>
        <begin position="4"/>
        <end position="87"/>
    </location>
</feature>
<accession>A0A023ZUR5</accession>
<proteinExistence type="predicted"/>
<gene>
    <name evidence="5" type="primary">segD</name>
    <name evidence="6" type="ORF">T4147_176</name>
    <name evidence="7" type="ORF">T4GT7_176</name>
    <name evidence="4" type="ORF">T4Tp179</name>
    <name evidence="5" type="ORF">T4wild_176</name>
</gene>
<sequence length="223" mass="25618">MFKMKYLIYQITNIINGKIYIGAHATLDENDGYMGSGVNIKKSIKKYGIHNFKKEILYSFSSSEEMYKMEALLVNEEFVMRTDTYNAAIGGRGNPVIVHLQDPSYRNMLSIRTKEGMTVEAKRKISKAKTGVKQSDETIAKRVKGRNEYYKTHVHPRKNKPISISHRKAISEKLGGIKKFIPICIKGVKFDNPDYAAEHFKVSPKTIRNWINADDMPDCYRIK</sequence>
<keyword evidence="5" id="KW-0378">Hydrolase</keyword>
<dbReference type="Proteomes" id="UP000185269">
    <property type="component" value="Genome"/>
</dbReference>
<protein>
    <submittedName>
        <fullName evidence="5">Homing endonuclease</fullName>
    </submittedName>
</protein>
<name>A0A023ZUR5_BPT4</name>
<dbReference type="Proteomes" id="UP000185271">
    <property type="component" value="Genome"/>
</dbReference>
<reference evidence="9 10" key="2">
    <citation type="journal article" date="2015" name="MBio">
        <title>Covalent Modification of Bacteriophage T4 DNA Inhibits CRISPR-Cas9.</title>
        <authorList>
            <person name="Bryson A.L."/>
            <person name="Hwang Y."/>
            <person name="Sherrill-Mix S."/>
            <person name="Wu G.D."/>
            <person name="Lewis J.D."/>
            <person name="Black L."/>
            <person name="Clark T.A."/>
            <person name="Bushman F.D."/>
        </authorList>
    </citation>
    <scope>NUCLEOTIDE SEQUENCE [LARGE SCALE GENOMIC DNA]</scope>
    <source>
        <strain evidence="6">147</strain>
        <strain evidence="7">GT7</strain>
        <strain evidence="5">Wild</strain>
    </source>
</reference>
<dbReference type="SUPFAM" id="SSF82771">
    <property type="entry name" value="GIY-YIG endonuclease"/>
    <property type="match status" value="1"/>
</dbReference>
<dbReference type="EMBL" id="KJ477684">
    <property type="protein sequence ID" value="AHY83541.1"/>
    <property type="molecule type" value="Genomic_DNA"/>
</dbReference>
<dbReference type="PROSITE" id="PS50164">
    <property type="entry name" value="GIY_YIG"/>
    <property type="match status" value="1"/>
</dbReference>
<organism evidence="5 11">
    <name type="scientific">Enterobacteria phage T4</name>
    <name type="common">Bacteriophage T4</name>
    <dbReference type="NCBI Taxonomy" id="10665"/>
    <lineage>
        <taxon>Viruses</taxon>
        <taxon>Duplodnaviria</taxon>
        <taxon>Heunggongvirae</taxon>
        <taxon>Uroviricota</taxon>
        <taxon>Caudoviricetes</taxon>
        <taxon>Pantevenvirales</taxon>
        <taxon>Straboviridae</taxon>
        <taxon>Tevenvirinae</taxon>
        <taxon>Tequatrovirus</taxon>
    </lineage>
</organism>
<dbReference type="RefSeq" id="NP_049788.2">
    <property type="nucleotide sequence ID" value="NC_000866.4"/>
</dbReference>
<evidence type="ECO:0000259" key="3">
    <source>
        <dbReference type="PROSITE" id="PS50164"/>
    </source>
</evidence>
<evidence type="ECO:0000256" key="2">
    <source>
        <dbReference type="ARBA" id="ARBA00022842"/>
    </source>
</evidence>
<comment type="cofactor">
    <cofactor evidence="1">
        <name>Mg(2+)</name>
        <dbReference type="ChEBI" id="CHEBI:18420"/>
    </cofactor>
</comment>
<evidence type="ECO:0000313" key="9">
    <source>
        <dbReference type="Proteomes" id="UP000185269"/>
    </source>
</evidence>
<dbReference type="KEGG" id="vg:1258554"/>
<dbReference type="SMR" id="A0A023ZUR5"/>
<dbReference type="GeneID" id="1258554"/>
<dbReference type="GO" id="GO:0004519">
    <property type="term" value="F:endonuclease activity"/>
    <property type="evidence" value="ECO:0007669"/>
    <property type="project" value="UniProtKB-KW"/>
</dbReference>
<dbReference type="Proteomes" id="UP000001092">
    <property type="component" value="Segment"/>
</dbReference>
<dbReference type="CDD" id="cd10444">
    <property type="entry name" value="GIY-YIG_SegABCDEFG"/>
    <property type="match status" value="1"/>
</dbReference>
<dbReference type="OrthoDB" id="16308at10239"/>
<keyword evidence="2" id="KW-0460">Magnesium</keyword>
<keyword evidence="5" id="KW-0540">Nuclease</keyword>
<dbReference type="Proteomes" id="UP000185270">
    <property type="component" value="Segment"/>
</dbReference>
<dbReference type="SUPFAM" id="SSF64496">
    <property type="entry name" value="DNA-binding domain of intron-encoded endonucleases"/>
    <property type="match status" value="1"/>
</dbReference>
<evidence type="ECO:0000256" key="1">
    <source>
        <dbReference type="ARBA" id="ARBA00001946"/>
    </source>
</evidence>